<dbReference type="PANTHER" id="PTHR24351">
    <property type="entry name" value="RIBOSOMAL PROTEIN S6 KINASE"/>
    <property type="match status" value="1"/>
</dbReference>
<evidence type="ECO:0000256" key="1">
    <source>
        <dbReference type="ARBA" id="ARBA00022527"/>
    </source>
</evidence>
<dbReference type="Gene3D" id="1.10.510.10">
    <property type="entry name" value="Transferase(Phosphotransferase) domain 1"/>
    <property type="match status" value="1"/>
</dbReference>
<evidence type="ECO:0000259" key="6">
    <source>
        <dbReference type="PROSITE" id="PS50011"/>
    </source>
</evidence>
<dbReference type="InterPro" id="IPR027417">
    <property type="entry name" value="P-loop_NTPase"/>
</dbReference>
<keyword evidence="4" id="KW-0418">Kinase</keyword>
<organism evidence="7 9">
    <name type="scientific">Tritrichomonas musculus</name>
    <dbReference type="NCBI Taxonomy" id="1915356"/>
    <lineage>
        <taxon>Eukaryota</taxon>
        <taxon>Metamonada</taxon>
        <taxon>Parabasalia</taxon>
        <taxon>Tritrichomonadida</taxon>
        <taxon>Tritrichomonadidae</taxon>
        <taxon>Tritrichomonas</taxon>
    </lineage>
</organism>
<keyword evidence="3" id="KW-0547">Nucleotide-binding</keyword>
<proteinExistence type="predicted"/>
<evidence type="ECO:0000256" key="5">
    <source>
        <dbReference type="ARBA" id="ARBA00022840"/>
    </source>
</evidence>
<dbReference type="Pfam" id="PF00069">
    <property type="entry name" value="Pkinase"/>
    <property type="match status" value="1"/>
</dbReference>
<dbReference type="PROSITE" id="PS50011">
    <property type="entry name" value="PROTEIN_KINASE_DOM"/>
    <property type="match status" value="1"/>
</dbReference>
<evidence type="ECO:0000313" key="8">
    <source>
        <dbReference type="EMBL" id="KAK8889363.1"/>
    </source>
</evidence>
<dbReference type="Proteomes" id="UP001470230">
    <property type="component" value="Unassembled WGS sequence"/>
</dbReference>
<dbReference type="EMBL" id="JAPFFF010000005">
    <property type="protein sequence ID" value="KAK8889363.1"/>
    <property type="molecule type" value="Genomic_DNA"/>
</dbReference>
<dbReference type="InterPro" id="IPR000719">
    <property type="entry name" value="Prot_kinase_dom"/>
</dbReference>
<evidence type="ECO:0000256" key="3">
    <source>
        <dbReference type="ARBA" id="ARBA00022741"/>
    </source>
</evidence>
<dbReference type="SUPFAM" id="SSF56112">
    <property type="entry name" value="Protein kinase-like (PK-like)"/>
    <property type="match status" value="1"/>
</dbReference>
<accession>A0ABR2GN28</accession>
<gene>
    <name evidence="7" type="ORF">M9Y10_013481</name>
    <name evidence="8" type="ORF">M9Y10_034109</name>
</gene>
<sequence length="565" mass="66999">MNICFLSNTQKDFNQSINILYNEIQSDSNFFEEISNFDKNFCLEQSTPFIDEIWKDIRSCISAYLIKKSYLKLNNDRIENFFNSKNKIFESKIHENDFIQLRQIRIDKLFNYSLIYHIEREELMMIKRPNESNQFVQMDINKYWSLFHPFLANFRGTIKDTYFICSEFIKGENLENIKRINLTEDDKITIIYEIMLAVEHVHKNNCILRDLCPRNVVIDQNKNAVIFDFDRMEYDKDGYENCFYVAPEVKSKGFSIKSDIYALGQFIYYVMNEGESLSNIKHFDDKYSALWQIYERCTSKFAQLRPSISDLILDFTLNFQSLIHNKESFEKYFIQVDDKIKIAFFHPKDPIYQQYIEFYYSHRSPDVNLTIENRKISLKKHIIIAGVPRSGKSTISQKISKCFGYQHISFDSIIAGIENVFPETGVNSDAQTDLWGNIHFISSKMAPFIRAMMDSGEYNECDYGMVIDIFQLLPEHYVQYIDPSVCDIYYLGTSDVTPEERFELLKKYDTPKDYTYYITEEENENECADIVEISKKIKEQCKIYNLPYCETSNNREQMMKTIFGF</sequence>
<dbReference type="SUPFAM" id="SSF52540">
    <property type="entry name" value="P-loop containing nucleoside triphosphate hydrolases"/>
    <property type="match status" value="1"/>
</dbReference>
<dbReference type="EMBL" id="JAPFFF010000182">
    <property type="protein sequence ID" value="KAK8835348.1"/>
    <property type="molecule type" value="Genomic_DNA"/>
</dbReference>
<dbReference type="Gene3D" id="3.40.50.300">
    <property type="entry name" value="P-loop containing nucleotide triphosphate hydrolases"/>
    <property type="match status" value="1"/>
</dbReference>
<keyword evidence="2" id="KW-0808">Transferase</keyword>
<evidence type="ECO:0000256" key="4">
    <source>
        <dbReference type="ARBA" id="ARBA00022777"/>
    </source>
</evidence>
<keyword evidence="9" id="KW-1185">Reference proteome</keyword>
<keyword evidence="1" id="KW-0723">Serine/threonine-protein kinase</keyword>
<name>A0ABR2GN28_9EUKA</name>
<evidence type="ECO:0000256" key="2">
    <source>
        <dbReference type="ARBA" id="ARBA00022679"/>
    </source>
</evidence>
<comment type="caution">
    <text evidence="7">The sequence shown here is derived from an EMBL/GenBank/DDBJ whole genome shotgun (WGS) entry which is preliminary data.</text>
</comment>
<evidence type="ECO:0000313" key="9">
    <source>
        <dbReference type="Proteomes" id="UP001470230"/>
    </source>
</evidence>
<evidence type="ECO:0000313" key="7">
    <source>
        <dbReference type="EMBL" id="KAK8835348.1"/>
    </source>
</evidence>
<feature type="domain" description="Protein kinase" evidence="6">
    <location>
        <begin position="101"/>
        <end position="334"/>
    </location>
</feature>
<reference evidence="7 9" key="1">
    <citation type="submission" date="2024-04" db="EMBL/GenBank/DDBJ databases">
        <title>Tritrichomonas musculus Genome.</title>
        <authorList>
            <person name="Alves-Ferreira E."/>
            <person name="Grigg M."/>
            <person name="Lorenzi H."/>
            <person name="Galac M."/>
        </authorList>
    </citation>
    <scope>NUCLEOTIDE SEQUENCE [LARGE SCALE GENOMIC DNA]</scope>
    <source>
        <strain evidence="7 9">EAF2021</strain>
    </source>
</reference>
<keyword evidence="5" id="KW-0067">ATP-binding</keyword>
<protein>
    <recommendedName>
        <fullName evidence="6">Protein kinase domain-containing protein</fullName>
    </recommendedName>
</protein>
<dbReference type="InterPro" id="IPR011009">
    <property type="entry name" value="Kinase-like_dom_sf"/>
</dbReference>